<dbReference type="SUPFAM" id="SSF51735">
    <property type="entry name" value="NAD(P)-binding Rossmann-fold domains"/>
    <property type="match status" value="1"/>
</dbReference>
<dbReference type="InterPro" id="IPR002347">
    <property type="entry name" value="SDR_fam"/>
</dbReference>
<dbReference type="Proteomes" id="UP000602198">
    <property type="component" value="Unassembled WGS sequence"/>
</dbReference>
<dbReference type="RefSeq" id="WP_201949292.1">
    <property type="nucleotide sequence ID" value="NZ_JAERRJ010000007.1"/>
</dbReference>
<comment type="similarity">
    <text evidence="1">Belongs to the short-chain dehydrogenases/reductases (SDR) family.</text>
</comment>
<dbReference type="PANTHER" id="PTHR43943:SF2">
    <property type="entry name" value="DEHYDROGENASE_REDUCTASE 4"/>
    <property type="match status" value="1"/>
</dbReference>
<evidence type="ECO:0000256" key="1">
    <source>
        <dbReference type="ARBA" id="ARBA00006484"/>
    </source>
</evidence>
<dbReference type="Pfam" id="PF13561">
    <property type="entry name" value="adh_short_C2"/>
    <property type="match status" value="1"/>
</dbReference>
<dbReference type="EMBL" id="JAERRJ010000007">
    <property type="protein sequence ID" value="MBL1076754.1"/>
    <property type="molecule type" value="Genomic_DNA"/>
</dbReference>
<dbReference type="InterPro" id="IPR020904">
    <property type="entry name" value="Sc_DH/Rdtase_CS"/>
</dbReference>
<protein>
    <submittedName>
        <fullName evidence="2">SDR family oxidoreductase</fullName>
    </submittedName>
</protein>
<sequence>MDQLRGQRILVTGVSRPGGIGAAIAEHCARAGAAVLTHGLPEYDRQQRYPDADGLAGSSVAAQLRGEGLEVSALRDGDLAEPEEPGRIFAQVRDEHEIVDGLVVDHAYSVAEDFGAWTAANIDRHLAVNVRASMLLVQEFAAALPKGRGGSIVLLTSGQYLGPMAGEIAYAVSKEAVRGVCTQASAALAPRGIRVNCVNPGPTDTGYAPGAAWELVRQRFPTGRWGEPRDAARLVRFLLSPDAEWITGQTIAAEGGFVR</sequence>
<dbReference type="InterPro" id="IPR036291">
    <property type="entry name" value="NAD(P)-bd_dom_sf"/>
</dbReference>
<keyword evidence="3" id="KW-1185">Reference proteome</keyword>
<evidence type="ECO:0000313" key="3">
    <source>
        <dbReference type="Proteomes" id="UP000602198"/>
    </source>
</evidence>
<dbReference type="Gene3D" id="3.40.50.720">
    <property type="entry name" value="NAD(P)-binding Rossmann-like Domain"/>
    <property type="match status" value="1"/>
</dbReference>
<dbReference type="PANTHER" id="PTHR43943">
    <property type="entry name" value="DEHYDROGENASE/REDUCTASE (SDR FAMILY) MEMBER 4"/>
    <property type="match status" value="1"/>
</dbReference>
<name>A0ABS1M860_9NOCA</name>
<dbReference type="PROSITE" id="PS00061">
    <property type="entry name" value="ADH_SHORT"/>
    <property type="match status" value="1"/>
</dbReference>
<dbReference type="PRINTS" id="PR00081">
    <property type="entry name" value="GDHRDH"/>
</dbReference>
<accession>A0ABS1M860</accession>
<reference evidence="2 3" key="1">
    <citation type="submission" date="2021-01" db="EMBL/GenBank/DDBJ databases">
        <title>WGS of actinomycetes isolated from Thailand.</title>
        <authorList>
            <person name="Thawai C."/>
        </authorList>
    </citation>
    <scope>NUCLEOTIDE SEQUENCE [LARGE SCALE GENOMIC DNA]</scope>
    <source>
        <strain evidence="2 3">LPG 2</strain>
    </source>
</reference>
<dbReference type="CDD" id="cd05233">
    <property type="entry name" value="SDR_c"/>
    <property type="match status" value="1"/>
</dbReference>
<evidence type="ECO:0000313" key="2">
    <source>
        <dbReference type="EMBL" id="MBL1076754.1"/>
    </source>
</evidence>
<gene>
    <name evidence="2" type="ORF">JK358_20360</name>
</gene>
<proteinExistence type="inferred from homology"/>
<organism evidence="2 3">
    <name type="scientific">Nocardia acididurans</name>
    <dbReference type="NCBI Taxonomy" id="2802282"/>
    <lineage>
        <taxon>Bacteria</taxon>
        <taxon>Bacillati</taxon>
        <taxon>Actinomycetota</taxon>
        <taxon>Actinomycetes</taxon>
        <taxon>Mycobacteriales</taxon>
        <taxon>Nocardiaceae</taxon>
        <taxon>Nocardia</taxon>
    </lineage>
</organism>
<comment type="caution">
    <text evidence="2">The sequence shown here is derived from an EMBL/GenBank/DDBJ whole genome shotgun (WGS) entry which is preliminary data.</text>
</comment>